<dbReference type="InterPro" id="IPR014352">
    <property type="entry name" value="FERM/acyl-CoA-bd_prot_sf"/>
</dbReference>
<dbReference type="PROSITE" id="PS50222">
    <property type="entry name" value="EF_HAND_2"/>
    <property type="match status" value="2"/>
</dbReference>
<dbReference type="InterPro" id="IPR014837">
    <property type="entry name" value="EF-hand_Ca_insen"/>
</dbReference>
<dbReference type="SUPFAM" id="SSF46966">
    <property type="entry name" value="Spectrin repeat"/>
    <property type="match status" value="3"/>
</dbReference>
<dbReference type="FunFam" id="1.10.418.10:FF:000005">
    <property type="entry name" value="Actinin alpha 4"/>
    <property type="match status" value="1"/>
</dbReference>
<dbReference type="Pfam" id="PF18124">
    <property type="entry name" value="Kindlin_2_N"/>
    <property type="match status" value="1"/>
</dbReference>
<dbReference type="Proteomes" id="UP000225706">
    <property type="component" value="Unassembled WGS sequence"/>
</dbReference>
<protein>
    <submittedName>
        <fullName evidence="10">Alpha-actinin-1</fullName>
    </submittedName>
</protein>
<dbReference type="SUPFAM" id="SSF50729">
    <property type="entry name" value="PH domain-like"/>
    <property type="match status" value="2"/>
</dbReference>
<dbReference type="Gene3D" id="1.20.80.10">
    <property type="match status" value="1"/>
</dbReference>
<dbReference type="Pfam" id="PF00373">
    <property type="entry name" value="FERM_M"/>
    <property type="match status" value="1"/>
</dbReference>
<dbReference type="GO" id="GO:0003779">
    <property type="term" value="F:actin binding"/>
    <property type="evidence" value="ECO:0007669"/>
    <property type="project" value="UniProtKB-KW"/>
</dbReference>
<gene>
    <name evidence="10" type="primary">ACTN1</name>
    <name evidence="10" type="ORF">AWC38_SpisGene9914</name>
</gene>
<dbReference type="PROSITE" id="PS00019">
    <property type="entry name" value="ACTININ_1"/>
    <property type="match status" value="1"/>
</dbReference>
<feature type="region of interest" description="Disordered" evidence="6">
    <location>
        <begin position="910"/>
        <end position="978"/>
    </location>
</feature>
<dbReference type="InterPro" id="IPR011992">
    <property type="entry name" value="EF-hand-dom_pair"/>
</dbReference>
<keyword evidence="5" id="KW-0009">Actin-binding</keyword>
<dbReference type="CDD" id="cd00176">
    <property type="entry name" value="SPEC"/>
    <property type="match status" value="1"/>
</dbReference>
<evidence type="ECO:0000256" key="6">
    <source>
        <dbReference type="SAM" id="MobiDB-lite"/>
    </source>
</evidence>
<reference evidence="11" key="1">
    <citation type="journal article" date="2017" name="bioRxiv">
        <title>Comparative analysis of the genomes of Stylophora pistillata and Acropora digitifera provides evidence for extensive differences between species of corals.</title>
        <authorList>
            <person name="Voolstra C.R."/>
            <person name="Li Y."/>
            <person name="Liew Y.J."/>
            <person name="Baumgarten S."/>
            <person name="Zoccola D."/>
            <person name="Flot J.-F."/>
            <person name="Tambutte S."/>
            <person name="Allemand D."/>
            <person name="Aranda M."/>
        </authorList>
    </citation>
    <scope>NUCLEOTIDE SEQUENCE [LARGE SCALE GENOMIC DNA]</scope>
</reference>
<dbReference type="Pfam" id="PF00169">
    <property type="entry name" value="PH"/>
    <property type="match status" value="1"/>
</dbReference>
<organism evidence="10 11">
    <name type="scientific">Stylophora pistillata</name>
    <name type="common">Smooth cauliflower coral</name>
    <dbReference type="NCBI Taxonomy" id="50429"/>
    <lineage>
        <taxon>Eukaryota</taxon>
        <taxon>Metazoa</taxon>
        <taxon>Cnidaria</taxon>
        <taxon>Anthozoa</taxon>
        <taxon>Hexacorallia</taxon>
        <taxon>Scleractinia</taxon>
        <taxon>Astrocoeniina</taxon>
        <taxon>Pocilloporidae</taxon>
        <taxon>Stylophora</taxon>
    </lineage>
</organism>
<dbReference type="Pfam" id="PF00307">
    <property type="entry name" value="CH"/>
    <property type="match status" value="2"/>
</dbReference>
<dbReference type="GO" id="GO:0005178">
    <property type="term" value="F:integrin binding"/>
    <property type="evidence" value="ECO:0007669"/>
    <property type="project" value="TreeGrafter"/>
</dbReference>
<evidence type="ECO:0000259" key="9">
    <source>
        <dbReference type="PROSITE" id="PS50222"/>
    </source>
</evidence>
<keyword evidence="2" id="KW-0479">Metal-binding</keyword>
<keyword evidence="4" id="KW-0106">Calcium</keyword>
<feature type="compositionally biased region" description="Low complexity" evidence="6">
    <location>
        <begin position="920"/>
        <end position="932"/>
    </location>
</feature>
<evidence type="ECO:0000256" key="5">
    <source>
        <dbReference type="ARBA" id="ARBA00023203"/>
    </source>
</evidence>
<dbReference type="STRING" id="50429.A0A2B4S9F1"/>
<evidence type="ECO:0000313" key="10">
    <source>
        <dbReference type="EMBL" id="PFX25420.1"/>
    </source>
</evidence>
<dbReference type="PROSITE" id="PS00020">
    <property type="entry name" value="ACTININ_2"/>
    <property type="match status" value="1"/>
</dbReference>
<dbReference type="FunFam" id="1.10.238.10:FF:000004">
    <property type="entry name" value="Actinin alpha 1"/>
    <property type="match status" value="1"/>
</dbReference>
<dbReference type="SMART" id="SM00233">
    <property type="entry name" value="PH"/>
    <property type="match status" value="1"/>
</dbReference>
<dbReference type="Gene3D" id="3.10.20.90">
    <property type="entry name" value="Phosphatidylinositol 3-kinase Catalytic Subunit, Chain A, domain 1"/>
    <property type="match status" value="2"/>
</dbReference>
<evidence type="ECO:0000256" key="3">
    <source>
        <dbReference type="ARBA" id="ARBA00022737"/>
    </source>
</evidence>
<dbReference type="FunFam" id="1.10.418.10:FF:000001">
    <property type="entry name" value="Actinin alpha 1"/>
    <property type="match status" value="1"/>
</dbReference>
<dbReference type="InterPro" id="IPR036872">
    <property type="entry name" value="CH_dom_sf"/>
</dbReference>
<dbReference type="InterPro" id="IPR019749">
    <property type="entry name" value="Band_41_domain"/>
</dbReference>
<dbReference type="Gene3D" id="2.30.29.30">
    <property type="entry name" value="Pleckstrin-homology domain (PH domain)/Phosphotyrosine-binding domain (PTB)"/>
    <property type="match status" value="2"/>
</dbReference>
<dbReference type="InterPro" id="IPR001589">
    <property type="entry name" value="Actinin_actin-bd_CS"/>
</dbReference>
<dbReference type="Pfam" id="PF00435">
    <property type="entry name" value="Spectrin"/>
    <property type="match status" value="3"/>
</dbReference>
<dbReference type="SMART" id="SM00033">
    <property type="entry name" value="CH"/>
    <property type="match status" value="2"/>
</dbReference>
<dbReference type="Gene3D" id="1.10.418.10">
    <property type="entry name" value="Calponin-like domain"/>
    <property type="match status" value="2"/>
</dbReference>
<dbReference type="GO" id="GO:0016020">
    <property type="term" value="C:membrane"/>
    <property type="evidence" value="ECO:0007669"/>
    <property type="project" value="UniProtKB-ARBA"/>
</dbReference>
<dbReference type="Pfam" id="PF08726">
    <property type="entry name" value="EFhand_Ca_insen"/>
    <property type="match status" value="1"/>
</dbReference>
<dbReference type="GO" id="GO:0005509">
    <property type="term" value="F:calcium ion binding"/>
    <property type="evidence" value="ECO:0007669"/>
    <property type="project" value="InterPro"/>
</dbReference>
<proteinExistence type="inferred from homology"/>
<dbReference type="CDD" id="cd21216">
    <property type="entry name" value="CH_ACTN_rpt2"/>
    <property type="match status" value="1"/>
</dbReference>
<feature type="domain" description="Calponin-homology (CH)" evidence="8">
    <location>
        <begin position="28"/>
        <end position="132"/>
    </location>
</feature>
<dbReference type="Gene3D" id="1.10.238.10">
    <property type="entry name" value="EF-hand"/>
    <property type="match status" value="2"/>
</dbReference>
<feature type="domain" description="PH" evidence="7">
    <location>
        <begin position="1143"/>
        <end position="1243"/>
    </location>
</feature>
<dbReference type="Gene3D" id="1.20.58.60">
    <property type="match status" value="3"/>
</dbReference>
<evidence type="ECO:0000256" key="4">
    <source>
        <dbReference type="ARBA" id="ARBA00022837"/>
    </source>
</evidence>
<dbReference type="SUPFAM" id="SSF47473">
    <property type="entry name" value="EF-hand"/>
    <property type="match status" value="1"/>
</dbReference>
<evidence type="ECO:0000256" key="1">
    <source>
        <dbReference type="ARBA" id="ARBA00010255"/>
    </source>
</evidence>
<dbReference type="CDD" id="cd00051">
    <property type="entry name" value="EFh"/>
    <property type="match status" value="1"/>
</dbReference>
<dbReference type="PANTHER" id="PTHR16160:SF13">
    <property type="entry name" value="FERMITIN 2-RELATED"/>
    <property type="match status" value="1"/>
</dbReference>
<evidence type="ECO:0000259" key="8">
    <source>
        <dbReference type="PROSITE" id="PS50021"/>
    </source>
</evidence>
<dbReference type="InterPro" id="IPR035963">
    <property type="entry name" value="FERM_2"/>
</dbReference>
<keyword evidence="11" id="KW-1185">Reference proteome</keyword>
<dbReference type="InterPro" id="IPR001849">
    <property type="entry name" value="PH_domain"/>
</dbReference>
<accession>A0A2B4S9F1</accession>
<dbReference type="SMART" id="SM01184">
    <property type="entry name" value="efhand_Ca_insen"/>
    <property type="match status" value="1"/>
</dbReference>
<dbReference type="SUPFAM" id="SSF47576">
    <property type="entry name" value="Calponin-homology domain, CH-domain"/>
    <property type="match status" value="1"/>
</dbReference>
<dbReference type="PROSITE" id="PS50021">
    <property type="entry name" value="CH"/>
    <property type="match status" value="2"/>
</dbReference>
<dbReference type="EMBL" id="LSMT01000151">
    <property type="protein sequence ID" value="PFX25420.1"/>
    <property type="molecule type" value="Genomic_DNA"/>
</dbReference>
<dbReference type="CDD" id="cd21214">
    <property type="entry name" value="CH_ACTN_rpt1"/>
    <property type="match status" value="1"/>
</dbReference>
<evidence type="ECO:0000313" key="11">
    <source>
        <dbReference type="Proteomes" id="UP000225706"/>
    </source>
</evidence>
<feature type="domain" description="EF-hand" evidence="9">
    <location>
        <begin position="705"/>
        <end position="740"/>
    </location>
</feature>
<dbReference type="InterPro" id="IPR002017">
    <property type="entry name" value="Spectrin_repeat"/>
</dbReference>
<sequence>MAADEPEIYGYYYDNEEDRGLLDPAWERQQKKTFTAWCNSHLRKINVQIDEITTDFSDGLKLMALLEVISGERLPKPEKGRLRFHKISNVNKALDFVASKGVKLVSIGAEEIVDGNLKMILGMIWTIILRFAIQDIAVEELSAKDGLLLWCQRKTAPYKNVNVQNFHTSFKDGLAFCALIHRHRPDLIDYNSLSKETPLENLNYAFDVAEKHLDIPKMLDAEDMVNTVKPDERAVMTYVSSYYHAFTSSQKADTAAKRIGKVLNINRDNEKMMEDYEKVASDLLDWINKTLPWLNDRSSDGTLSDMQKKLDALRVYRRSEKPPRVEEKGMLETNFNTLQTKLRLGNRPAYLPTEGKMISDINRAWGDLEGSEKDFEDWLLKEMRRMERLDHLAQKFKHKCNIHEAWTSGKTDMLKKNDFENASLAEILQICDECKDLGQLTEDRRKKLEDREAVLVQLDNLLLEFAKRAAPFNNWLESAREDLMDMFSVHTVEEVVELQDAHKVFKDNMPAARDEYHSIMKLSDVIEELSDLENPYTSLTKQSQGNEKLRVEFAQKANQIGPWIRRNEEELRSITLTSVGPLEEQLQAIQGLERDVTSHKPQMDELELVNQDVQEALIFENPHTEYTMEALRVNWEQLLTAIARNINEVENQILTRDSKGLSEEQMKEFRTSFNFFDKDENARLEPHEFRQCLVSLGHSLPEGDKGDVEFNRLMTIVDPNNTGYVTFQAFLDFMTREVADTDTAEQVMESFRILAGDKPFITTEELRRELPPDQAEYCIARMAPYEGPDAVPGALDYMSFSTALYGENIAADWSDHGLWWPQKRQWLLKPRLTLDTIGVQGDAVLQFTPTHKKVRVQLPDLQYVEVSLDFSKPIFHAVQELCAELGIRHPEELSLLKPYEGLRKEGRRSFRGKLKKRHSQSSLSSDDNLSTNSDDKTRGSKDSLTVPNYNSLPRHGYSSPNGTLSPSPPGSAGYSSFTSDGPCATIESTSLVNSPVSPSMEAIGALFKPKTLQEKAVVNKGWMDSSRSLMAQDVAEFSTLLLRYKYYAFFDLNPKVDEVRINQLYEQAKWSILTEEVECTEEEMMTFAAIQFQVKLTSTSPQNQPTSDDDNDDIDAALNDLQATLEGSSLTTQGHQKQSLTSVPEIKDYLHLVKHKTFGSKKKKYWFVFKDTILSLFKSQEEAFGQPSQKFNLRGCEITPDVNVNKEKFNIKIKLQESDDIEICCSCESQYSKWMAACRLASKGKTMADAGYDAEVSGIQAFLSMQHEKGDATPLSPGQIAARILEAHSSLNKSSLVESKMLYVRQWQALPEFGLSHFVVKFRGSKKEEILGIAFNRIMRIDPTSREAIKTWRYSVMKAWNVNWETREMVVQCEGETITFACTSADIKVIHEFIGGYIFMSMRKDVNQPSNEELFFKLTGGWV</sequence>
<feature type="domain" description="EF-hand" evidence="9">
    <location>
        <begin position="664"/>
        <end position="699"/>
    </location>
</feature>
<dbReference type="InterPro" id="IPR037843">
    <property type="entry name" value="Kindlin/fermitin"/>
</dbReference>
<dbReference type="InterPro" id="IPR011993">
    <property type="entry name" value="PH-like_dom_sf"/>
</dbReference>
<evidence type="ECO:0000259" key="7">
    <source>
        <dbReference type="PROSITE" id="PS50003"/>
    </source>
</evidence>
<keyword evidence="3" id="KW-0677">Repeat</keyword>
<feature type="compositionally biased region" description="Basic residues" evidence="6">
    <location>
        <begin position="910"/>
        <end position="919"/>
    </location>
</feature>
<dbReference type="InterPro" id="IPR018159">
    <property type="entry name" value="Spectrin/alpha-actinin"/>
</dbReference>
<dbReference type="SMART" id="SM00054">
    <property type="entry name" value="EFh"/>
    <property type="match status" value="2"/>
</dbReference>
<name>A0A2B4S9F1_STYPI</name>
<dbReference type="OrthoDB" id="18853at2759"/>
<dbReference type="InterPro" id="IPR001715">
    <property type="entry name" value="CH_dom"/>
</dbReference>
<dbReference type="InterPro" id="IPR019748">
    <property type="entry name" value="FERM_central"/>
</dbReference>
<dbReference type="GO" id="GO:0030055">
    <property type="term" value="C:cell-substrate junction"/>
    <property type="evidence" value="ECO:0007669"/>
    <property type="project" value="TreeGrafter"/>
</dbReference>
<dbReference type="InterPro" id="IPR002048">
    <property type="entry name" value="EF_hand_dom"/>
</dbReference>
<dbReference type="GO" id="GO:0007160">
    <property type="term" value="P:cell-matrix adhesion"/>
    <property type="evidence" value="ECO:0007669"/>
    <property type="project" value="TreeGrafter"/>
</dbReference>
<comment type="caution">
    <text evidence="10">The sequence shown here is derived from an EMBL/GenBank/DDBJ whole genome shotgun (WGS) entry which is preliminary data.</text>
</comment>
<dbReference type="PANTHER" id="PTHR16160">
    <property type="entry name" value="FERMITIN 2-RELATED"/>
    <property type="match status" value="1"/>
</dbReference>
<feature type="domain" description="Calponin-homology (CH)" evidence="8">
    <location>
        <begin position="141"/>
        <end position="247"/>
    </location>
</feature>
<feature type="compositionally biased region" description="Polar residues" evidence="6">
    <location>
        <begin position="942"/>
        <end position="951"/>
    </location>
</feature>
<dbReference type="GO" id="GO:0007229">
    <property type="term" value="P:integrin-mediated signaling pathway"/>
    <property type="evidence" value="ECO:0007669"/>
    <property type="project" value="InterPro"/>
</dbReference>
<dbReference type="CDD" id="cd17096">
    <property type="entry name" value="FERM_F1_kindlins"/>
    <property type="match status" value="1"/>
</dbReference>
<dbReference type="SUPFAM" id="SSF47031">
    <property type="entry name" value="Second domain of FERM"/>
    <property type="match status" value="1"/>
</dbReference>
<dbReference type="SMART" id="SM00295">
    <property type="entry name" value="B41"/>
    <property type="match status" value="1"/>
</dbReference>
<comment type="similarity">
    <text evidence="1">Belongs to the alpha-actinin family.</text>
</comment>
<dbReference type="PROSITE" id="PS50003">
    <property type="entry name" value="PH_DOMAIN"/>
    <property type="match status" value="1"/>
</dbReference>
<dbReference type="InterPro" id="IPR040790">
    <property type="entry name" value="Kindlin_2_N"/>
</dbReference>
<evidence type="ECO:0000256" key="2">
    <source>
        <dbReference type="ARBA" id="ARBA00022723"/>
    </source>
</evidence>
<dbReference type="CDD" id="cd13205">
    <property type="entry name" value="FERM_C_fermitin"/>
    <property type="match status" value="1"/>
</dbReference>